<dbReference type="KEGG" id="npv:OHM77_07220"/>
<dbReference type="Proteomes" id="UP001234916">
    <property type="component" value="Chromosome"/>
</dbReference>
<evidence type="ECO:0000313" key="1">
    <source>
        <dbReference type="EMBL" id="WIM04502.1"/>
    </source>
</evidence>
<sequence length="281" mass="29483">MPILDNEIVWRPAALMSDVTPTQNGGRMAGALLVSGVKNNLFPDVSQSERLAGAVKWRKAFIHVNSAQDTALLNVRLFLDSLTPAGDFVVFQPGTQTDTEDQIGGRPYGVGTLYAPINGGVIQIQVACEHNAEYATLQPLRVGDVVRVSDRPSTGGAGNEEWVSVTGIAYGADFATVDISPALANSYATSNTLVSSVLELPSAVASVTGVTITSGGGSFDSATVGNLVAHNKGAVEENWTLTFADATTSWPMPPFAFNSATRTARVRTVTCRPRSTPGPMG</sequence>
<proteinExistence type="predicted"/>
<gene>
    <name evidence="1" type="ORF">OHM77_07220</name>
</gene>
<name>A0AA49FIU6_9PROT</name>
<accession>A0AA49FIU6</accession>
<reference evidence="1" key="1">
    <citation type="journal article" date="2023" name="Nat. Microbiol.">
        <title>Enrichment and characterization of a nitric oxide-reducing microbial community in a continuous bioreactor.</title>
        <authorList>
            <person name="Garrido-Amador P."/>
            <person name="Stortenbeker N."/>
            <person name="Wessels H.J.C.T."/>
            <person name="Speth D.R."/>
            <person name="Garcia-Heredia I."/>
            <person name="Kartal B."/>
        </authorList>
    </citation>
    <scope>NUCLEOTIDE SEQUENCE</scope>
    <source>
        <strain evidence="1">MAG1</strain>
    </source>
</reference>
<protein>
    <submittedName>
        <fullName evidence="1">Uncharacterized protein</fullName>
    </submittedName>
</protein>
<organism evidence="1">
    <name type="scientific">Candidatus Nitricoxidivorans perseverans</name>
    <dbReference type="NCBI Taxonomy" id="2975601"/>
    <lineage>
        <taxon>Bacteria</taxon>
        <taxon>Pseudomonadati</taxon>
        <taxon>Pseudomonadota</taxon>
        <taxon>Betaproteobacteria</taxon>
        <taxon>Nitrosomonadales</taxon>
        <taxon>Sterolibacteriaceae</taxon>
        <taxon>Candidatus Nitricoxidivorans</taxon>
    </lineage>
</organism>
<dbReference type="AlphaFoldDB" id="A0AA49FIU6"/>
<dbReference type="EMBL" id="CP107246">
    <property type="protein sequence ID" value="WIM04502.1"/>
    <property type="molecule type" value="Genomic_DNA"/>
</dbReference>